<protein>
    <submittedName>
        <fullName evidence="2">Uncharacterized protein</fullName>
    </submittedName>
</protein>
<accession>A0A839RQS8</accession>
<dbReference type="OrthoDB" id="9883381at2"/>
<dbReference type="EMBL" id="JACHWS010000003">
    <property type="protein sequence ID" value="MBB3038669.1"/>
    <property type="molecule type" value="Genomic_DNA"/>
</dbReference>
<proteinExistence type="predicted"/>
<dbReference type="RefSeq" id="WP_064440570.1">
    <property type="nucleotide sequence ID" value="NZ_BDDI01000008.1"/>
</dbReference>
<keyword evidence="3" id="KW-1185">Reference proteome</keyword>
<dbReference type="Proteomes" id="UP000567922">
    <property type="component" value="Unassembled WGS sequence"/>
</dbReference>
<reference evidence="2 3" key="1">
    <citation type="submission" date="2020-08" db="EMBL/GenBank/DDBJ databases">
        <title>Sequencing the genomes of 1000 actinobacteria strains.</title>
        <authorList>
            <person name="Klenk H.-P."/>
        </authorList>
    </citation>
    <scope>NUCLEOTIDE SEQUENCE [LARGE SCALE GENOMIC DNA]</scope>
    <source>
        <strain evidence="2 3">DSM 45258</strain>
    </source>
</reference>
<name>A0A839RQS8_9ACTN</name>
<evidence type="ECO:0000256" key="1">
    <source>
        <dbReference type="SAM" id="MobiDB-lite"/>
    </source>
</evidence>
<gene>
    <name evidence="2" type="ORF">FHU29_003138</name>
</gene>
<feature type="region of interest" description="Disordered" evidence="1">
    <location>
        <begin position="1"/>
        <end position="22"/>
    </location>
</feature>
<evidence type="ECO:0000313" key="3">
    <source>
        <dbReference type="Proteomes" id="UP000567922"/>
    </source>
</evidence>
<comment type="caution">
    <text evidence="2">The sequence shown here is derived from an EMBL/GenBank/DDBJ whole genome shotgun (WGS) entry which is preliminary data.</text>
</comment>
<sequence>MTNGAPLPGPRPAAPLQHEPDEVRTAVSEIVAQLDSLPSEQLATLEAVQLFEDAHGVLVKALASVDTV</sequence>
<evidence type="ECO:0000313" key="2">
    <source>
        <dbReference type="EMBL" id="MBB3038669.1"/>
    </source>
</evidence>
<organism evidence="2 3">
    <name type="scientific">Hoyosella altamirensis</name>
    <dbReference type="NCBI Taxonomy" id="616997"/>
    <lineage>
        <taxon>Bacteria</taxon>
        <taxon>Bacillati</taxon>
        <taxon>Actinomycetota</taxon>
        <taxon>Actinomycetes</taxon>
        <taxon>Mycobacteriales</taxon>
        <taxon>Hoyosellaceae</taxon>
        <taxon>Hoyosella</taxon>
    </lineage>
</organism>
<dbReference type="AlphaFoldDB" id="A0A839RQS8"/>